<feature type="compositionally biased region" description="Basic and acidic residues" evidence="1">
    <location>
        <begin position="28"/>
        <end position="47"/>
    </location>
</feature>
<organism evidence="2 3">
    <name type="scientific">Caballeronia concitans</name>
    <dbReference type="NCBI Taxonomy" id="1777133"/>
    <lineage>
        <taxon>Bacteria</taxon>
        <taxon>Pseudomonadati</taxon>
        <taxon>Pseudomonadota</taxon>
        <taxon>Betaproteobacteria</taxon>
        <taxon>Burkholderiales</taxon>
        <taxon>Burkholderiaceae</taxon>
        <taxon>Caballeronia</taxon>
    </lineage>
</organism>
<dbReference type="Proteomes" id="UP000198263">
    <property type="component" value="Unassembled WGS sequence"/>
</dbReference>
<dbReference type="RefSeq" id="WP_159459341.1">
    <property type="nucleotide sequence ID" value="NZ_FCNV02000001.1"/>
</dbReference>
<evidence type="ECO:0000313" key="2">
    <source>
        <dbReference type="EMBL" id="SAL15998.1"/>
    </source>
</evidence>
<gene>
    <name evidence="2" type="ORF">AWB72_00895</name>
</gene>
<proteinExistence type="predicted"/>
<accession>A0A658QSD4</accession>
<keyword evidence="3" id="KW-1185">Reference proteome</keyword>
<reference evidence="2 3" key="1">
    <citation type="submission" date="2016-01" db="EMBL/GenBank/DDBJ databases">
        <authorList>
            <person name="Peeters C."/>
        </authorList>
    </citation>
    <scope>NUCLEOTIDE SEQUENCE [LARGE SCALE GENOMIC DNA]</scope>
    <source>
        <strain evidence="2">LMG 29315</strain>
    </source>
</reference>
<comment type="caution">
    <text evidence="2">The sequence shown here is derived from an EMBL/GenBank/DDBJ whole genome shotgun (WGS) entry which is preliminary data.</text>
</comment>
<name>A0A658QSD4_9BURK</name>
<dbReference type="AlphaFoldDB" id="A0A658QSD4"/>
<evidence type="ECO:0000313" key="3">
    <source>
        <dbReference type="Proteomes" id="UP000198263"/>
    </source>
</evidence>
<dbReference type="EMBL" id="FCNV02000001">
    <property type="protein sequence ID" value="SAL15998.1"/>
    <property type="molecule type" value="Genomic_DNA"/>
</dbReference>
<protein>
    <submittedName>
        <fullName evidence="2">Uncharacterized protein</fullName>
    </submittedName>
</protein>
<feature type="region of interest" description="Disordered" evidence="1">
    <location>
        <begin position="1"/>
        <end position="47"/>
    </location>
</feature>
<evidence type="ECO:0000256" key="1">
    <source>
        <dbReference type="SAM" id="MobiDB-lite"/>
    </source>
</evidence>
<sequence length="47" mass="4806">MSTANDPASAAPSEQQPPSPNEAGAAPDADKAEPAPHERPPVRTDDN</sequence>